<evidence type="ECO:0000313" key="1">
    <source>
        <dbReference type="EMBL" id="KAK1636296.1"/>
    </source>
</evidence>
<dbReference type="RefSeq" id="XP_060444903.1">
    <property type="nucleotide sequence ID" value="XM_060590517.1"/>
</dbReference>
<sequence>MPPGCIRTLLPVFECLKMLWAADVGLVFVSLLPLFPLHPLHLMNISRPQPVGRCQEEETILPSSSQVVSLARIRNWVTSR</sequence>
<gene>
    <name evidence="1" type="ORF">BDP81DRAFT_429424</name>
</gene>
<evidence type="ECO:0000313" key="2">
    <source>
        <dbReference type="Proteomes" id="UP001243989"/>
    </source>
</evidence>
<dbReference type="Proteomes" id="UP001243989">
    <property type="component" value="Unassembled WGS sequence"/>
</dbReference>
<proteinExistence type="predicted"/>
<keyword evidence="2" id="KW-1185">Reference proteome</keyword>
<reference evidence="1" key="1">
    <citation type="submission" date="2021-06" db="EMBL/GenBank/DDBJ databases">
        <title>Comparative genomics, transcriptomics and evolutionary studies reveal genomic signatures of adaptation to plant cell wall in hemibiotrophic fungi.</title>
        <authorList>
            <consortium name="DOE Joint Genome Institute"/>
            <person name="Baroncelli R."/>
            <person name="Diaz J.F."/>
            <person name="Benocci T."/>
            <person name="Peng M."/>
            <person name="Battaglia E."/>
            <person name="Haridas S."/>
            <person name="Andreopoulos W."/>
            <person name="Labutti K."/>
            <person name="Pangilinan J."/>
            <person name="Floch G.L."/>
            <person name="Makela M.R."/>
            <person name="Henrissat B."/>
            <person name="Grigoriev I.V."/>
            <person name="Crouch J.A."/>
            <person name="De Vries R.P."/>
            <person name="Sukno S.A."/>
            <person name="Thon M.R."/>
        </authorList>
    </citation>
    <scope>NUCLEOTIDE SEQUENCE</scope>
    <source>
        <strain evidence="1">CBS 102054</strain>
    </source>
</reference>
<dbReference type="EMBL" id="JAHMHQ010000011">
    <property type="protein sequence ID" value="KAK1636296.1"/>
    <property type="molecule type" value="Genomic_DNA"/>
</dbReference>
<protein>
    <submittedName>
        <fullName evidence="1">Uncharacterized protein</fullName>
    </submittedName>
</protein>
<name>A0AAJ0EGQ5_9PEZI</name>
<organism evidence="1 2">
    <name type="scientific">Colletotrichum phormii</name>
    <dbReference type="NCBI Taxonomy" id="359342"/>
    <lineage>
        <taxon>Eukaryota</taxon>
        <taxon>Fungi</taxon>
        <taxon>Dikarya</taxon>
        <taxon>Ascomycota</taxon>
        <taxon>Pezizomycotina</taxon>
        <taxon>Sordariomycetes</taxon>
        <taxon>Hypocreomycetidae</taxon>
        <taxon>Glomerellales</taxon>
        <taxon>Glomerellaceae</taxon>
        <taxon>Colletotrichum</taxon>
        <taxon>Colletotrichum acutatum species complex</taxon>
    </lineage>
</organism>
<dbReference type="GeneID" id="85475379"/>
<dbReference type="AlphaFoldDB" id="A0AAJ0EGQ5"/>
<comment type="caution">
    <text evidence="1">The sequence shown here is derived from an EMBL/GenBank/DDBJ whole genome shotgun (WGS) entry which is preliminary data.</text>
</comment>
<accession>A0AAJ0EGQ5</accession>